<organism evidence="2 3">
    <name type="scientific">Candidatus Nanoclepta minutus</name>
    <dbReference type="NCBI Taxonomy" id="1940235"/>
    <lineage>
        <taxon>Archaea</taxon>
        <taxon>Nanobdellota</taxon>
        <taxon>Candidatus Nanoclepta</taxon>
    </lineage>
</organism>
<dbReference type="EMBL" id="MWMI01000002">
    <property type="protein sequence ID" value="RIB35381.1"/>
    <property type="molecule type" value="Genomic_DNA"/>
</dbReference>
<name>A0A397WNA8_9ARCH</name>
<reference evidence="2 3" key="1">
    <citation type="journal article" date="2018" name="Syst. Appl. Microbiol.">
        <title>A new symbiotic nanoarchaeote (Candidatus Nanoclepta minutus) and its host (Zestosphaera tikiterensis gen. nov., sp. nov.) from a New Zealand hot spring.</title>
        <authorList>
            <person name="St John E."/>
            <person name="Liu Y."/>
            <person name="Podar M."/>
            <person name="Stott M.B."/>
            <person name="Meneghin J."/>
            <person name="Chen Z."/>
            <person name="Lagutin K."/>
            <person name="Mitchell K."/>
            <person name="Reysenbach A.L."/>
        </authorList>
    </citation>
    <scope>NUCLEOTIDE SEQUENCE [LARGE SCALE GENOMIC DNA]</scope>
    <source>
        <strain evidence="2">NZ3</strain>
    </source>
</reference>
<sequence length="297" mass="35146">MFLEKVFSKSFSYLTIRKFRNKYRVNTAQRVLVNFLLDKEKIYSDEGEVIYENIIKVKLNKNAREEIEIEKEVFFDELKKEKKFLIDLSLFELHSRKGKSSLRVQVSNTLSIIRDFLFDTNLILVGDIDYSFLGKNIVLKYRKIGDVDIENYKAIILDPKGEILFDERTLREYELFLIGGIVDVGLEWEGGTSYLFRNIDLPRARIELEGSIKGVPDRINILIKILLESYYLNIPLRNAIVRNQGKKDILNRLWYEIKKYSNGKTIRREDIDNILRNLNLSREKLIEFLEKNNFKIV</sequence>
<protein>
    <recommendedName>
        <fullName evidence="1">SAM-dependent MTase TRM10-type domain-containing protein</fullName>
    </recommendedName>
</protein>
<evidence type="ECO:0000313" key="3">
    <source>
        <dbReference type="Proteomes" id="UP000266622"/>
    </source>
</evidence>
<dbReference type="InterPro" id="IPR028564">
    <property type="entry name" value="MT_TRM10-typ"/>
</dbReference>
<comment type="caution">
    <text evidence="2">The sequence shown here is derived from an EMBL/GenBank/DDBJ whole genome shotgun (WGS) entry which is preliminary data.</text>
</comment>
<gene>
    <name evidence="2" type="ORF">BXU00_01285</name>
</gene>
<dbReference type="Proteomes" id="UP000266622">
    <property type="component" value="Unassembled WGS sequence"/>
</dbReference>
<evidence type="ECO:0000313" key="2">
    <source>
        <dbReference type="EMBL" id="RIB35381.1"/>
    </source>
</evidence>
<dbReference type="PROSITE" id="PS51675">
    <property type="entry name" value="SAM_MT_TRM10"/>
    <property type="match status" value="1"/>
</dbReference>
<evidence type="ECO:0000259" key="1">
    <source>
        <dbReference type="PROSITE" id="PS51675"/>
    </source>
</evidence>
<accession>A0A397WNA8</accession>
<proteinExistence type="predicted"/>
<dbReference type="AlphaFoldDB" id="A0A397WNA8"/>
<feature type="domain" description="SAM-dependent MTase TRM10-type" evidence="1">
    <location>
        <begin position="70"/>
        <end position="251"/>
    </location>
</feature>